<evidence type="ECO:0000256" key="1">
    <source>
        <dbReference type="ARBA" id="ARBA00023157"/>
    </source>
</evidence>
<dbReference type="PANTHER" id="PTHR39142">
    <property type="entry name" value="MID1P"/>
    <property type="match status" value="1"/>
</dbReference>
<dbReference type="PROSITE" id="PS50038">
    <property type="entry name" value="FZ"/>
    <property type="match status" value="1"/>
</dbReference>
<dbReference type="Gene3D" id="1.10.2000.10">
    <property type="entry name" value="Frizzled cysteine-rich domain"/>
    <property type="match status" value="1"/>
</dbReference>
<dbReference type="FunCoup" id="A0A1C7NJD5">
    <property type="interactions" value="102"/>
</dbReference>
<dbReference type="OrthoDB" id="5405745at2759"/>
<reference evidence="5 6" key="1">
    <citation type="submission" date="2016-03" db="EMBL/GenBank/DDBJ databases">
        <title>Choanephora cucurbitarum.</title>
        <authorList>
            <person name="Min B."/>
            <person name="Park H."/>
            <person name="Park J.-H."/>
            <person name="Shin H.-D."/>
            <person name="Choi I.-G."/>
        </authorList>
    </citation>
    <scope>NUCLEOTIDE SEQUENCE [LARGE SCALE GENOMIC DNA]</scope>
    <source>
        <strain evidence="5 6">KUS-F28377</strain>
    </source>
</reference>
<evidence type="ECO:0000256" key="3">
    <source>
        <dbReference type="SAM" id="SignalP"/>
    </source>
</evidence>
<dbReference type="InterPro" id="IPR024338">
    <property type="entry name" value="MID1/Yam8"/>
</dbReference>
<sequence>MILQYTILFIAVLFQYACTQSTTPINNNQILSSSVSVNTYQYFYFTIPSTTQFFRKRDYPPIHLTVSTCSQPQSSSSQSIPPVSIYLSTSSANTLPGPGNGITVDNSLNGLTSWTSDGTSSQLWIAVGGPSLENASGNWTFEIGVSINNPLHVVYQNEDRADNSSIPYFILDDTDRNNALFLSSPFSGSAPNASILIASNLPSELTYSLCAAKLNAATNYSVNTTTTMRGSTNSSKFQFMVSNLSQDTIYTAYMTQTVNGVTGMTTPIRMSTKSDANCRIIYDLPFCDQVAYSVPVNPSTFGTENIWDVANQYDAQALEKFEPFSVALSQFNCETTQYSLVRNCTDCYRDYKTWLCSVTIPRCTDSSSTADLTQGTDDVVAAPALRDTSINASRNPWIDETMTPGEWTELLPCIDLCYHVVQSCPPFLSFRCPTGDLRSVQYGYWQQGLGTANGTTYRFDINNPTCNRMGVSPQQLVISTALKMAPTMTIVICTSLSLLFIIYDVL</sequence>
<evidence type="ECO:0000259" key="4">
    <source>
        <dbReference type="PROSITE" id="PS50038"/>
    </source>
</evidence>
<accession>A0A1C7NJD5</accession>
<dbReference type="InParanoid" id="A0A1C7NJD5"/>
<dbReference type="InterPro" id="IPR036790">
    <property type="entry name" value="Frizzled_dom_sf"/>
</dbReference>
<evidence type="ECO:0000256" key="2">
    <source>
        <dbReference type="SAM" id="Phobius"/>
    </source>
</evidence>
<dbReference type="AlphaFoldDB" id="A0A1C7NJD5"/>
<dbReference type="GO" id="GO:0098703">
    <property type="term" value="P:calcium ion import across plasma membrane"/>
    <property type="evidence" value="ECO:0007669"/>
    <property type="project" value="InterPro"/>
</dbReference>
<comment type="caution">
    <text evidence="5">The sequence shown here is derived from an EMBL/GenBank/DDBJ whole genome shotgun (WGS) entry which is preliminary data.</text>
</comment>
<organism evidence="5 6">
    <name type="scientific">Choanephora cucurbitarum</name>
    <dbReference type="NCBI Taxonomy" id="101091"/>
    <lineage>
        <taxon>Eukaryota</taxon>
        <taxon>Fungi</taxon>
        <taxon>Fungi incertae sedis</taxon>
        <taxon>Mucoromycota</taxon>
        <taxon>Mucoromycotina</taxon>
        <taxon>Mucoromycetes</taxon>
        <taxon>Mucorales</taxon>
        <taxon>Mucorineae</taxon>
        <taxon>Choanephoraceae</taxon>
        <taxon>Choanephoroideae</taxon>
        <taxon>Choanephora</taxon>
    </lineage>
</organism>
<keyword evidence="2" id="KW-0812">Transmembrane</keyword>
<feature type="chain" id="PRO_5008889733" evidence="3">
    <location>
        <begin position="20"/>
        <end position="506"/>
    </location>
</feature>
<dbReference type="STRING" id="101091.A0A1C7NJD5"/>
<dbReference type="EMBL" id="LUGH01000109">
    <property type="protein sequence ID" value="OBZ89185.1"/>
    <property type="molecule type" value="Genomic_DNA"/>
</dbReference>
<keyword evidence="6" id="KW-1185">Reference proteome</keyword>
<evidence type="ECO:0000313" key="5">
    <source>
        <dbReference type="EMBL" id="OBZ89185.1"/>
    </source>
</evidence>
<keyword evidence="2" id="KW-1133">Transmembrane helix</keyword>
<keyword evidence="2" id="KW-0472">Membrane</keyword>
<keyword evidence="3" id="KW-0732">Signal</keyword>
<feature type="domain" description="FZ" evidence="4">
    <location>
        <begin position="273"/>
        <end position="496"/>
    </location>
</feature>
<dbReference type="PANTHER" id="PTHR39142:SF1">
    <property type="entry name" value="AEL197CP"/>
    <property type="match status" value="1"/>
</dbReference>
<dbReference type="Pfam" id="PF12929">
    <property type="entry name" value="Mid1"/>
    <property type="match status" value="1"/>
</dbReference>
<keyword evidence="1" id="KW-1015">Disulfide bond</keyword>
<dbReference type="InterPro" id="IPR020067">
    <property type="entry name" value="Frizzled_dom"/>
</dbReference>
<name>A0A1C7NJD5_9FUNG</name>
<dbReference type="GO" id="GO:0005262">
    <property type="term" value="F:calcium channel activity"/>
    <property type="evidence" value="ECO:0007669"/>
    <property type="project" value="InterPro"/>
</dbReference>
<proteinExistence type="predicted"/>
<protein>
    <submittedName>
        <fullName evidence="5">Calcium influx-promoting protein ehs1</fullName>
    </submittedName>
</protein>
<evidence type="ECO:0000313" key="6">
    <source>
        <dbReference type="Proteomes" id="UP000093000"/>
    </source>
</evidence>
<dbReference type="Proteomes" id="UP000093000">
    <property type="component" value="Unassembled WGS sequence"/>
</dbReference>
<feature type="transmembrane region" description="Helical" evidence="2">
    <location>
        <begin position="484"/>
        <end position="503"/>
    </location>
</feature>
<feature type="signal peptide" evidence="3">
    <location>
        <begin position="1"/>
        <end position="19"/>
    </location>
</feature>
<gene>
    <name evidence="5" type="primary">ehs1</name>
    <name evidence="5" type="ORF">A0J61_02764</name>
</gene>